<proteinExistence type="predicted"/>
<gene>
    <name evidence="1" type="ORF">D3P06_17265</name>
</gene>
<dbReference type="RefSeq" id="WP_119887717.1">
    <property type="nucleotide sequence ID" value="NZ_QZEV01000149.1"/>
</dbReference>
<evidence type="ECO:0000313" key="2">
    <source>
        <dbReference type="Proteomes" id="UP000285530"/>
    </source>
</evidence>
<dbReference type="Proteomes" id="UP000285530">
    <property type="component" value="Unassembled WGS sequence"/>
</dbReference>
<dbReference type="GO" id="GO:0016740">
    <property type="term" value="F:transferase activity"/>
    <property type="evidence" value="ECO:0007669"/>
    <property type="project" value="UniProtKB-KW"/>
</dbReference>
<keyword evidence="2" id="KW-1185">Reference proteome</keyword>
<organism evidence="1 2">
    <name type="scientific">Paracoccus aestuarii</name>
    <dbReference type="NCBI Taxonomy" id="453842"/>
    <lineage>
        <taxon>Bacteria</taxon>
        <taxon>Pseudomonadati</taxon>
        <taxon>Pseudomonadota</taxon>
        <taxon>Alphaproteobacteria</taxon>
        <taxon>Rhodobacterales</taxon>
        <taxon>Paracoccaceae</taxon>
        <taxon>Paracoccus</taxon>
    </lineage>
</organism>
<evidence type="ECO:0000313" key="1">
    <source>
        <dbReference type="EMBL" id="RJK96676.1"/>
    </source>
</evidence>
<dbReference type="AlphaFoldDB" id="A0A418ZQK9"/>
<keyword evidence="1" id="KW-0808">Transferase</keyword>
<protein>
    <submittedName>
        <fullName evidence="1">Glycosyltransferase family 1 protein</fullName>
    </submittedName>
</protein>
<name>A0A418ZQK9_9RHOB</name>
<dbReference type="EMBL" id="QZEV01000149">
    <property type="protein sequence ID" value="RJK96676.1"/>
    <property type="molecule type" value="Genomic_DNA"/>
</dbReference>
<reference evidence="1 2" key="1">
    <citation type="submission" date="2018-09" db="EMBL/GenBank/DDBJ databases">
        <title>Paracoccus onubensis nov. sp. a moderate halophilic bacterium isolated from Gruta de las Maravillas (Aracena, Spain).</title>
        <authorList>
            <person name="Jurado V."/>
            <person name="Gutierrez-Patricio S."/>
            <person name="Gonzalez-Pimentel J.L."/>
            <person name="Laiz L."/>
            <person name="Saiz-Jimenez C."/>
        </authorList>
    </citation>
    <scope>NUCLEOTIDE SEQUENCE [LARGE SCALE GENOMIC DNA]</scope>
    <source>
        <strain evidence="1 2">DSM 19484</strain>
    </source>
</reference>
<dbReference type="OrthoDB" id="7052726at2"/>
<sequence>MLDLGHGLRARAARHRLDRGYAPAAQALLGAGFGAGTGPRALILHHPNRICWANIYPYFHHGADLAARYGSRIRARPIDQLMQDRAPAADIILIQPWFTEDIGRLAAAVARYRDRHAPARVVFLDSFAHVDLRFARALEPLVDLYLRKALFRNRQAFLTPRRGDTNLTEYYMTLHDLPGEVVDWQVPPAMLDRLGLMPNFLTAPHLMPQFRGALPDLDDRPIDLHARIATKGTPWYQAMREHAARVSQDLPGIVTTPRDKIDQARFLDEMRRSRLCWSPFGYGELCWRDIEAFMTGAVLIKPDMGHLDSLPDLYRPGRTYLPVRWDFADFEQVVREALADPARLRRVATEAFEACRAYLDGGRFVDDCAAVLTPPDTRPNARTERKTA</sequence>
<dbReference type="SUPFAM" id="SSF53756">
    <property type="entry name" value="UDP-Glycosyltransferase/glycogen phosphorylase"/>
    <property type="match status" value="1"/>
</dbReference>
<comment type="caution">
    <text evidence="1">The sequence shown here is derived from an EMBL/GenBank/DDBJ whole genome shotgun (WGS) entry which is preliminary data.</text>
</comment>
<accession>A0A418ZQK9</accession>